<protein>
    <submittedName>
        <fullName evidence="4">Terminase</fullName>
    </submittedName>
</protein>
<feature type="domain" description="Terminase large subunit gp17-like C-terminal" evidence="3">
    <location>
        <begin position="316"/>
        <end position="457"/>
    </location>
</feature>
<keyword evidence="5" id="KW-1185">Reference proteome</keyword>
<gene>
    <name evidence="4" type="ORF">EKN06_14500</name>
</gene>
<dbReference type="Proteomes" id="UP000283003">
    <property type="component" value="Unassembled WGS sequence"/>
</dbReference>
<dbReference type="NCBIfam" id="TIGR01630">
    <property type="entry name" value="psiM2_ORF9"/>
    <property type="match status" value="1"/>
</dbReference>
<dbReference type="Pfam" id="PF03237">
    <property type="entry name" value="Terminase_6N"/>
    <property type="match status" value="1"/>
</dbReference>
<dbReference type="RefSeq" id="WP_127613622.1">
    <property type="nucleotide sequence ID" value="NZ_RXOL01000010.1"/>
</dbReference>
<evidence type="ECO:0000256" key="2">
    <source>
        <dbReference type="SAM" id="MobiDB-lite"/>
    </source>
</evidence>
<feature type="region of interest" description="Disordered" evidence="2">
    <location>
        <begin position="468"/>
        <end position="493"/>
    </location>
</feature>
<evidence type="ECO:0000256" key="1">
    <source>
        <dbReference type="ARBA" id="ARBA00022612"/>
    </source>
</evidence>
<proteinExistence type="predicted"/>
<accession>A0A437GUF8</accession>
<dbReference type="EMBL" id="RXOL01000010">
    <property type="protein sequence ID" value="RVQ65008.1"/>
    <property type="molecule type" value="Genomic_DNA"/>
</dbReference>
<dbReference type="InterPro" id="IPR035421">
    <property type="entry name" value="Terminase_6C"/>
</dbReference>
<evidence type="ECO:0000313" key="4">
    <source>
        <dbReference type="EMBL" id="RVQ65008.1"/>
    </source>
</evidence>
<reference evidence="4 5" key="1">
    <citation type="submission" date="2018-12" db="EMBL/GenBank/DDBJ databases">
        <title>Croceicoccus ponticola sp. nov., a lipolytic bacterium isolated from seawater.</title>
        <authorList>
            <person name="Yoon J.-H."/>
        </authorList>
    </citation>
    <scope>NUCLEOTIDE SEQUENCE [LARGE SCALE GENOMIC DNA]</scope>
    <source>
        <strain evidence="4 5">GM-16</strain>
    </source>
</reference>
<comment type="caution">
    <text evidence="4">The sequence shown here is derived from an EMBL/GenBank/DDBJ whole genome shotgun (WGS) entry which is preliminary data.</text>
</comment>
<dbReference type="AlphaFoldDB" id="A0A437GUF8"/>
<dbReference type="Pfam" id="PF17289">
    <property type="entry name" value="Terminase_6C"/>
    <property type="match status" value="1"/>
</dbReference>
<evidence type="ECO:0000259" key="3">
    <source>
        <dbReference type="Pfam" id="PF17289"/>
    </source>
</evidence>
<dbReference type="OrthoDB" id="9771580at2"/>
<sequence length="493" mass="56383">MTALAEAVELPADIWDAMTRLDFLTFVSRVMAELEPGTVYEENWHLEVIADRLLAVQDGANRRLIINMPPRAMKTITVSIAFAAWILGHDPTRRIMCVTYSNDVAKAQATQFVRIVRSGWYRRCFPECRPAVPNRTLEWQTTKGGYRLATSIEGSVLGRGADYIILDDPNKGQEIFSKVARTRVTDAWDNTISTRLNHPKESAIICVMQRLHDEDLAGHLLEQENYELLSIPAIATQKETRDLGNGRSHVRRKGEFIQPTRMGKAELDRQKKIMGATAFSAQYQQQPVPDDGVVIRRAWLRYCDEYPEEFETTLVSWDTASTLSENADWSVGTVWGQANGEIWLLDVIRERMEAPGLTRLIENTHIENDADITLVEDADLGRAIAQNLFNASRRCRPQLVKPRIEKIARMQARAVMFETGKIILPREAPWLTCYLEELLGFPNRRHDDQVDSTSQALDWFQRRMRRDLASERPARKRSSGGRNRPQGAPLRWR</sequence>
<organism evidence="4 5">
    <name type="scientific">Croceicoccus ponticola</name>
    <dbReference type="NCBI Taxonomy" id="2217664"/>
    <lineage>
        <taxon>Bacteria</taxon>
        <taxon>Pseudomonadati</taxon>
        <taxon>Pseudomonadota</taxon>
        <taxon>Alphaproteobacteria</taxon>
        <taxon>Sphingomonadales</taxon>
        <taxon>Erythrobacteraceae</taxon>
        <taxon>Croceicoccus</taxon>
    </lineage>
</organism>
<dbReference type="Gene3D" id="3.30.420.240">
    <property type="match status" value="1"/>
</dbReference>
<keyword evidence="1" id="KW-1188">Viral release from host cell</keyword>
<name>A0A437GUF8_9SPHN</name>
<evidence type="ECO:0000313" key="5">
    <source>
        <dbReference type="Proteomes" id="UP000283003"/>
    </source>
</evidence>
<dbReference type="InterPro" id="IPR006517">
    <property type="entry name" value="Phage_terminase_lsu-like_C"/>
</dbReference>